<dbReference type="Gene3D" id="1.25.40.10">
    <property type="entry name" value="Tetratricopeptide repeat domain"/>
    <property type="match status" value="2"/>
</dbReference>
<dbReference type="AlphaFoldDB" id="A0AA43TX86"/>
<dbReference type="SUPFAM" id="SSF52540">
    <property type="entry name" value="P-loop containing nucleoside triphosphate hydrolases"/>
    <property type="match status" value="1"/>
</dbReference>
<gene>
    <name evidence="1" type="ORF">OHK93_002457</name>
</gene>
<accession>A0AA43TX86</accession>
<dbReference type="Gene3D" id="3.40.50.300">
    <property type="entry name" value="P-loop containing nucleotide triphosphate hydrolases"/>
    <property type="match status" value="1"/>
</dbReference>
<dbReference type="EMBL" id="JAPUFD010000014">
    <property type="protein sequence ID" value="MDI1491249.1"/>
    <property type="molecule type" value="Genomic_DNA"/>
</dbReference>
<dbReference type="Pfam" id="PF13424">
    <property type="entry name" value="TPR_12"/>
    <property type="match status" value="1"/>
</dbReference>
<dbReference type="InterPro" id="IPR011990">
    <property type="entry name" value="TPR-like_helical_dom_sf"/>
</dbReference>
<evidence type="ECO:0000313" key="2">
    <source>
        <dbReference type="Proteomes" id="UP001161017"/>
    </source>
</evidence>
<organism evidence="1 2">
    <name type="scientific">Ramalina farinacea</name>
    <dbReference type="NCBI Taxonomy" id="258253"/>
    <lineage>
        <taxon>Eukaryota</taxon>
        <taxon>Fungi</taxon>
        <taxon>Dikarya</taxon>
        <taxon>Ascomycota</taxon>
        <taxon>Pezizomycotina</taxon>
        <taxon>Lecanoromycetes</taxon>
        <taxon>OSLEUM clade</taxon>
        <taxon>Lecanoromycetidae</taxon>
        <taxon>Lecanorales</taxon>
        <taxon>Lecanorineae</taxon>
        <taxon>Ramalinaceae</taxon>
        <taxon>Ramalina</taxon>
    </lineage>
</organism>
<dbReference type="PANTHER" id="PTHR46082">
    <property type="entry name" value="ATP/GTP-BINDING PROTEIN-RELATED"/>
    <property type="match status" value="1"/>
</dbReference>
<dbReference type="Proteomes" id="UP001161017">
    <property type="component" value="Unassembled WGS sequence"/>
</dbReference>
<dbReference type="PANTHER" id="PTHR46082:SF6">
    <property type="entry name" value="AAA+ ATPASE DOMAIN-CONTAINING PROTEIN-RELATED"/>
    <property type="match status" value="1"/>
</dbReference>
<evidence type="ECO:0000313" key="1">
    <source>
        <dbReference type="EMBL" id="MDI1491249.1"/>
    </source>
</evidence>
<dbReference type="SUPFAM" id="SSF48452">
    <property type="entry name" value="TPR-like"/>
    <property type="match status" value="1"/>
</dbReference>
<reference evidence="1" key="1">
    <citation type="journal article" date="2023" name="Genome Biol. Evol.">
        <title>First Whole Genome Sequence and Flow Cytometry Genome Size Data for the Lichen-Forming Fungus Ramalina farinacea (Ascomycota).</title>
        <authorList>
            <person name="Llewellyn T."/>
            <person name="Mian S."/>
            <person name="Hill R."/>
            <person name="Leitch I.J."/>
            <person name="Gaya E."/>
        </authorList>
    </citation>
    <scope>NUCLEOTIDE SEQUENCE</scope>
    <source>
        <strain evidence="1">LIQ254RAFAR</strain>
    </source>
</reference>
<keyword evidence="2" id="KW-1185">Reference proteome</keyword>
<protein>
    <submittedName>
        <fullName evidence="1">Uncharacterized protein</fullName>
    </submittedName>
</protein>
<dbReference type="InterPro" id="IPR027417">
    <property type="entry name" value="P-loop_NTPase"/>
</dbReference>
<proteinExistence type="predicted"/>
<comment type="caution">
    <text evidence="1">The sequence shown here is derived from an EMBL/GenBank/DDBJ whole genome shotgun (WGS) entry which is preliminary data.</text>
</comment>
<dbReference type="InterPro" id="IPR053137">
    <property type="entry name" value="NLR-like"/>
</dbReference>
<name>A0AA43TX86_9LECA</name>
<sequence>MPSKSQLAIEYGHRFREQHLDAWVFWVFAGSPARFEQDFWKIADLVQIPGRDDPQADILALVHSWLHDPGNGEWLIIIDNADDDQIFLKSEVASQAPQESGRRGRSSQPLSWYLPQTDNGRVLMTTRYRNVALEFVGEHDIIILDPMDESDALALLDKKIEGLTDRDSECTMKRLVEALEYMPLAIAQAAAYIVRSAQSRPILEYLEQFRKSDDERTKLLERKGGHRRRDWEANSSILITWQISFEHLLRIRPSAADRLSLMSFCDRQGIPKILICHQTRATEALFTTTEDVIHSTGRLVMNNVSGSREDDKFEDDLLTLRDYSFVKIGGEGSYEMHALVQLATRNWLANGNKLDACRLQYFRVLARAFAAVGLDSNNPKLFRVLYPHVKAALSQRCEAEVSSNRAQALRDFATAMYSAGIHASHSTINISDAQNLFKTAQEVLIKILGMNNMDTLINRFHLMSTKEQLAKTYSRQCLWSRAEDLCSAVVKESGMILGLKHITTLQYMESLARTYRDGGKLDKAEGILFNVWEVMKENGAPITRALRLCSSLAEVYRAQHKLEKALSCQEWAVETAKEYLGPADNLTLHHMDEMAEILQGLGRVDEAIALQTQVVERSQRISGVQQFAMCMRRYQLYSMFLDKGLVKEGLENMLQLLPEVTTVFGQDFWLTIAVMLRIAEVLRDLGRFDEAEEMASQIRGGLRGSEENILYHTVETRVRLLYSQGKDTEAMKTGWSLVNQFKELLGPEDPEIVSIIDLLRSIQKDR</sequence>